<dbReference type="Gene3D" id="3.40.190.10">
    <property type="entry name" value="Periplasmic binding protein-like II"/>
    <property type="match status" value="3"/>
</dbReference>
<reference evidence="4 5" key="1">
    <citation type="journal article" date="2019" name="Int. J. Syst. Evol. Microbiol.">
        <title>The Global Catalogue of Microorganisms (GCM) 10K type strain sequencing project: providing services to taxonomists for standard genome sequencing and annotation.</title>
        <authorList>
            <consortium name="The Broad Institute Genomics Platform"/>
            <consortium name="The Broad Institute Genome Sequencing Center for Infectious Disease"/>
            <person name="Wu L."/>
            <person name="Ma J."/>
        </authorList>
    </citation>
    <scope>NUCLEOTIDE SEQUENCE [LARGE SCALE GENOMIC DNA]</scope>
    <source>
        <strain evidence="4 5">JCM 15503</strain>
    </source>
</reference>
<gene>
    <name evidence="4" type="ORF">GCM10009107_40670</name>
</gene>
<dbReference type="Proteomes" id="UP001500279">
    <property type="component" value="Unassembled WGS sequence"/>
</dbReference>
<dbReference type="EMBL" id="BAAAEW010000026">
    <property type="protein sequence ID" value="GAA0759329.1"/>
    <property type="molecule type" value="Genomic_DNA"/>
</dbReference>
<dbReference type="PANTHER" id="PTHR35936">
    <property type="entry name" value="MEMBRANE-BOUND LYTIC MUREIN TRANSGLYCOSYLASE F"/>
    <property type="match status" value="1"/>
</dbReference>
<dbReference type="PROSITE" id="PS51318">
    <property type="entry name" value="TAT"/>
    <property type="match status" value="1"/>
</dbReference>
<dbReference type="InterPro" id="IPR001638">
    <property type="entry name" value="Solute-binding_3/MltF_N"/>
</dbReference>
<evidence type="ECO:0000313" key="4">
    <source>
        <dbReference type="EMBL" id="GAA0759329.1"/>
    </source>
</evidence>
<evidence type="ECO:0000256" key="1">
    <source>
        <dbReference type="ARBA" id="ARBA00022729"/>
    </source>
</evidence>
<proteinExistence type="predicted"/>
<sequence length="290" mass="31691">MLEEIPMRDAPWTRRALLRGLAATAAATALATPMWPASATTLAQVRERGTLRFAIYKDMPPFHVDGRGIDVDLAQALADALQVKLALMPFYADDNMNDDLRNMVWKGHYLGYGPADVLLHVPVDAPLMEANPQVLLFGPYCRERVAIARRLQALPRLDTLEPLTGQAVAVQGQSLAGWLLIGANDGMLRESLHTQWKDGTEAAQALLRGEVVAAAGLASELETVIRNDPRYAITPLPMPRAPRDGWAVGLAVKRDSMDLAQALTQALTALGQAGQLREIFARQHLEWHAA</sequence>
<evidence type="ECO:0000313" key="5">
    <source>
        <dbReference type="Proteomes" id="UP001500279"/>
    </source>
</evidence>
<name>A0ABN1KA78_9BURK</name>
<keyword evidence="5" id="KW-1185">Reference proteome</keyword>
<dbReference type="PANTHER" id="PTHR35936:SF19">
    <property type="entry name" value="AMINO-ACID-BINDING PROTEIN YXEM-RELATED"/>
    <property type="match status" value="1"/>
</dbReference>
<dbReference type="InterPro" id="IPR006311">
    <property type="entry name" value="TAT_signal"/>
</dbReference>
<comment type="caution">
    <text evidence="4">The sequence shown here is derived from an EMBL/GenBank/DDBJ whole genome shotgun (WGS) entry which is preliminary data.</text>
</comment>
<feature type="signal peptide" evidence="2">
    <location>
        <begin position="1"/>
        <end position="31"/>
    </location>
</feature>
<protein>
    <submittedName>
        <fullName evidence="4">Transporter substrate-binding domain-containing protein</fullName>
    </submittedName>
</protein>
<keyword evidence="1 2" id="KW-0732">Signal</keyword>
<evidence type="ECO:0000259" key="3">
    <source>
        <dbReference type="SMART" id="SM00062"/>
    </source>
</evidence>
<dbReference type="SMART" id="SM00062">
    <property type="entry name" value="PBPb"/>
    <property type="match status" value="1"/>
</dbReference>
<feature type="domain" description="Solute-binding protein family 3/N-terminal" evidence="3">
    <location>
        <begin position="50"/>
        <end position="282"/>
    </location>
</feature>
<organism evidence="4 5">
    <name type="scientific">Ideonella azotifigens</name>
    <dbReference type="NCBI Taxonomy" id="513160"/>
    <lineage>
        <taxon>Bacteria</taxon>
        <taxon>Pseudomonadati</taxon>
        <taxon>Pseudomonadota</taxon>
        <taxon>Betaproteobacteria</taxon>
        <taxon>Burkholderiales</taxon>
        <taxon>Sphaerotilaceae</taxon>
        <taxon>Ideonella</taxon>
    </lineage>
</organism>
<accession>A0ABN1KA78</accession>
<dbReference type="SUPFAM" id="SSF53850">
    <property type="entry name" value="Periplasmic binding protein-like II"/>
    <property type="match status" value="1"/>
</dbReference>
<feature type="chain" id="PRO_5045789325" evidence="2">
    <location>
        <begin position="32"/>
        <end position="290"/>
    </location>
</feature>
<evidence type="ECO:0000256" key="2">
    <source>
        <dbReference type="SAM" id="SignalP"/>
    </source>
</evidence>